<keyword evidence="2" id="KW-1185">Reference proteome</keyword>
<sequence length="181" mass="20992">MKFYCARISSHKEDSSTRGTARSNVSSASGRMVLRRDKKIQSRLVSTYLRLGHGCIVFANECASQNISGHRCLWLLATSEKSSVRRQTLGYEYRLAIVYLIKKGEWTDREGRGCWETACRDLIRCDRNRFTVYRSRRYRHAAVGRWRDAGPPAALCPDTCYKIYSGRQRSEELKIKNALWR</sequence>
<name>A0A4C2A2C8_EUMVA</name>
<evidence type="ECO:0000313" key="2">
    <source>
        <dbReference type="Proteomes" id="UP000299102"/>
    </source>
</evidence>
<organism evidence="1 2">
    <name type="scientific">Eumeta variegata</name>
    <name type="common">Bagworm moth</name>
    <name type="synonym">Eumeta japonica</name>
    <dbReference type="NCBI Taxonomy" id="151549"/>
    <lineage>
        <taxon>Eukaryota</taxon>
        <taxon>Metazoa</taxon>
        <taxon>Ecdysozoa</taxon>
        <taxon>Arthropoda</taxon>
        <taxon>Hexapoda</taxon>
        <taxon>Insecta</taxon>
        <taxon>Pterygota</taxon>
        <taxon>Neoptera</taxon>
        <taxon>Endopterygota</taxon>
        <taxon>Lepidoptera</taxon>
        <taxon>Glossata</taxon>
        <taxon>Ditrysia</taxon>
        <taxon>Tineoidea</taxon>
        <taxon>Psychidae</taxon>
        <taxon>Oiketicinae</taxon>
        <taxon>Eumeta</taxon>
    </lineage>
</organism>
<proteinExistence type="predicted"/>
<dbReference type="AlphaFoldDB" id="A0A4C2A2C8"/>
<dbReference type="EMBL" id="BGZK01002585">
    <property type="protein sequence ID" value="GBP95111.1"/>
    <property type="molecule type" value="Genomic_DNA"/>
</dbReference>
<accession>A0A4C2A2C8</accession>
<evidence type="ECO:0000313" key="1">
    <source>
        <dbReference type="EMBL" id="GBP95111.1"/>
    </source>
</evidence>
<gene>
    <name evidence="1" type="ORF">EVAR_68976_1</name>
</gene>
<reference evidence="1 2" key="1">
    <citation type="journal article" date="2019" name="Commun. Biol.">
        <title>The bagworm genome reveals a unique fibroin gene that provides high tensile strength.</title>
        <authorList>
            <person name="Kono N."/>
            <person name="Nakamura H."/>
            <person name="Ohtoshi R."/>
            <person name="Tomita M."/>
            <person name="Numata K."/>
            <person name="Arakawa K."/>
        </authorList>
    </citation>
    <scope>NUCLEOTIDE SEQUENCE [LARGE SCALE GENOMIC DNA]</scope>
</reference>
<protein>
    <submittedName>
        <fullName evidence="1">Uncharacterized protein</fullName>
    </submittedName>
</protein>
<dbReference type="Proteomes" id="UP000299102">
    <property type="component" value="Unassembled WGS sequence"/>
</dbReference>
<comment type="caution">
    <text evidence="1">The sequence shown here is derived from an EMBL/GenBank/DDBJ whole genome shotgun (WGS) entry which is preliminary data.</text>
</comment>